<dbReference type="EnsemblMetazoa" id="PPAI007904-RA">
    <property type="protein sequence ID" value="PPAI007904-PA"/>
    <property type="gene ID" value="PPAI007904"/>
</dbReference>
<keyword evidence="5" id="KW-0130">Cell adhesion</keyword>
<dbReference type="NCBIfam" id="NF038123">
    <property type="entry name" value="NF038123_dom"/>
    <property type="match status" value="1"/>
</dbReference>
<keyword evidence="3" id="KW-0272">Extracellular matrix</keyword>
<dbReference type="AlphaFoldDB" id="A0A1B0DIC0"/>
<dbReference type="Gene3D" id="2.60.40.2130">
    <property type="entry name" value="F-spondin domain"/>
    <property type="match status" value="1"/>
</dbReference>
<organism evidence="7 8">
    <name type="scientific">Phlebotomus papatasi</name>
    <name type="common">Sandfly</name>
    <dbReference type="NCBI Taxonomy" id="29031"/>
    <lineage>
        <taxon>Eukaryota</taxon>
        <taxon>Metazoa</taxon>
        <taxon>Ecdysozoa</taxon>
        <taxon>Arthropoda</taxon>
        <taxon>Hexapoda</taxon>
        <taxon>Insecta</taxon>
        <taxon>Pterygota</taxon>
        <taxon>Neoptera</taxon>
        <taxon>Endopterygota</taxon>
        <taxon>Diptera</taxon>
        <taxon>Nematocera</taxon>
        <taxon>Psychodoidea</taxon>
        <taxon>Psychodidae</taxon>
        <taxon>Phlebotomus</taxon>
        <taxon>Phlebotomus</taxon>
    </lineage>
</organism>
<dbReference type="Proteomes" id="UP000092462">
    <property type="component" value="Unassembled WGS sequence"/>
</dbReference>
<evidence type="ECO:0000256" key="3">
    <source>
        <dbReference type="ARBA" id="ARBA00022530"/>
    </source>
</evidence>
<dbReference type="InterPro" id="IPR042307">
    <property type="entry name" value="Reeler_sf"/>
</dbReference>
<sequence length="418" mass="47196">MRPRPQIALQGLNTVHSVLWTAPPPGSGCVVFRATVIEHRDVWYMDDGPLSKMFCEDEQDTIDVQPIIEDPCCACQEAKYEVTFEGLWSRHTHPKDFPSNRWLTRFSDIIGASHTADYRFWEYGQPASEGLQQVAEHGSTRMLESELKAQSENIRTIIKARGISYPNVTGKTFAVFRVDSRHHLVSLVSMIDPSPDWIVGVSGLELCLANCSWIENKVLNLYPWDAGTDSGPSYTSPDQPTNPRDVIRRIKSNFPNDPRSPFYDPTGGEMKAMARVYISRQRLYDKNCETDTSGEDLGGYGAGNRACEMTPWSSWSTCSVPCGKGERFRQRNYLNPIAASQNHCNRRIQERGTCYGSERHCRIGGRGEFQPDLSEANNEVFPKCALTEWSPWSECSKGCGKGVRVRTRNYVMREAAKD</sequence>
<keyword evidence="8" id="KW-1185">Reference proteome</keyword>
<protein>
    <recommendedName>
        <fullName evidence="2">Spondin-1</fullName>
    </recommendedName>
    <alternativeName>
        <fullName evidence="6">F-spondin</fullName>
    </alternativeName>
</protein>
<dbReference type="SMART" id="SM00209">
    <property type="entry name" value="TSP1"/>
    <property type="match status" value="2"/>
</dbReference>
<evidence type="ECO:0000256" key="1">
    <source>
        <dbReference type="ARBA" id="ARBA00004498"/>
    </source>
</evidence>
<dbReference type="InterPro" id="IPR000884">
    <property type="entry name" value="TSP1_rpt"/>
</dbReference>
<proteinExistence type="predicted"/>
<evidence type="ECO:0000256" key="2">
    <source>
        <dbReference type="ARBA" id="ARBA00019594"/>
    </source>
</evidence>
<dbReference type="EMBL" id="AJVK01034342">
    <property type="status" value="NOT_ANNOTATED_CDS"/>
    <property type="molecule type" value="Genomic_DNA"/>
</dbReference>
<name>A0A1B0DIC0_PHLPP</name>
<keyword evidence="4" id="KW-0677">Repeat</keyword>
<dbReference type="GO" id="GO:0031012">
    <property type="term" value="C:extracellular matrix"/>
    <property type="evidence" value="ECO:0007669"/>
    <property type="project" value="TreeGrafter"/>
</dbReference>
<dbReference type="PANTHER" id="PTHR11311">
    <property type="entry name" value="SPONDIN"/>
    <property type="match status" value="1"/>
</dbReference>
<dbReference type="PROSITE" id="PS51020">
    <property type="entry name" value="SPONDIN"/>
    <property type="match status" value="1"/>
</dbReference>
<accession>A0A1B0DIC0</accession>
<dbReference type="Pfam" id="PF02014">
    <property type="entry name" value="Reeler"/>
    <property type="match status" value="1"/>
</dbReference>
<dbReference type="Pfam" id="PF00090">
    <property type="entry name" value="TSP_1"/>
    <property type="match status" value="2"/>
</dbReference>
<dbReference type="GO" id="GO:0007155">
    <property type="term" value="P:cell adhesion"/>
    <property type="evidence" value="ECO:0007669"/>
    <property type="project" value="UniProtKB-KW"/>
</dbReference>
<dbReference type="InterPro" id="IPR002861">
    <property type="entry name" value="Reeler_dom"/>
</dbReference>
<evidence type="ECO:0000256" key="4">
    <source>
        <dbReference type="ARBA" id="ARBA00022737"/>
    </source>
</evidence>
<reference evidence="7" key="1">
    <citation type="submission" date="2022-08" db="UniProtKB">
        <authorList>
            <consortium name="EnsemblMetazoa"/>
        </authorList>
    </citation>
    <scope>IDENTIFICATION</scope>
    <source>
        <strain evidence="7">Israel</strain>
    </source>
</reference>
<dbReference type="FunFam" id="2.60.40.2130:FF:000002">
    <property type="entry name" value="Putative Spondin-1"/>
    <property type="match status" value="1"/>
</dbReference>
<dbReference type="SUPFAM" id="SSF82895">
    <property type="entry name" value="TSP-1 type 1 repeat"/>
    <property type="match status" value="2"/>
</dbReference>
<dbReference type="Gene3D" id="2.20.100.10">
    <property type="entry name" value="Thrombospondin type-1 (TSP1) repeat"/>
    <property type="match status" value="2"/>
</dbReference>
<dbReference type="InterPro" id="IPR036383">
    <property type="entry name" value="TSP1_rpt_sf"/>
</dbReference>
<dbReference type="PANTHER" id="PTHR11311:SF16">
    <property type="entry name" value="SPONDIN-1"/>
    <property type="match status" value="1"/>
</dbReference>
<dbReference type="InterPro" id="IPR009465">
    <property type="entry name" value="Spondin_N"/>
</dbReference>
<dbReference type="Gene3D" id="2.60.40.4060">
    <property type="entry name" value="Reeler domain"/>
    <property type="match status" value="1"/>
</dbReference>
<dbReference type="Pfam" id="PF06468">
    <property type="entry name" value="Spond_N"/>
    <property type="match status" value="1"/>
</dbReference>
<dbReference type="PROSITE" id="PS51019">
    <property type="entry name" value="REELIN"/>
    <property type="match status" value="1"/>
</dbReference>
<dbReference type="VEuPathDB" id="VectorBase:PPAI007904"/>
<dbReference type="CDD" id="cd08544">
    <property type="entry name" value="Reeler"/>
    <property type="match status" value="1"/>
</dbReference>
<evidence type="ECO:0000313" key="8">
    <source>
        <dbReference type="Proteomes" id="UP000092462"/>
    </source>
</evidence>
<evidence type="ECO:0000313" key="7">
    <source>
        <dbReference type="EnsemblMetazoa" id="PPAI007904-PA"/>
    </source>
</evidence>
<keyword evidence="3" id="KW-0964">Secreted</keyword>
<dbReference type="InterPro" id="IPR038678">
    <property type="entry name" value="Spondin_N_sf"/>
</dbReference>
<dbReference type="VEuPathDB" id="VectorBase:PPAPM1_010347"/>
<evidence type="ECO:0000256" key="5">
    <source>
        <dbReference type="ARBA" id="ARBA00022889"/>
    </source>
</evidence>
<dbReference type="PROSITE" id="PS50092">
    <property type="entry name" value="TSP1"/>
    <property type="match status" value="2"/>
</dbReference>
<dbReference type="InterPro" id="IPR051418">
    <property type="entry name" value="Spondin/Thrombospondin_T1"/>
</dbReference>
<evidence type="ECO:0000256" key="6">
    <source>
        <dbReference type="ARBA" id="ARBA00030964"/>
    </source>
</evidence>
<comment type="subcellular location">
    <subcellularLocation>
        <location evidence="1">Secreted</location>
        <location evidence="1">Extracellular space</location>
        <location evidence="1">Extracellular matrix</location>
    </subcellularLocation>
</comment>